<organism evidence="2 3">
    <name type="scientific">Tanacetum coccineum</name>
    <dbReference type="NCBI Taxonomy" id="301880"/>
    <lineage>
        <taxon>Eukaryota</taxon>
        <taxon>Viridiplantae</taxon>
        <taxon>Streptophyta</taxon>
        <taxon>Embryophyta</taxon>
        <taxon>Tracheophyta</taxon>
        <taxon>Spermatophyta</taxon>
        <taxon>Magnoliopsida</taxon>
        <taxon>eudicotyledons</taxon>
        <taxon>Gunneridae</taxon>
        <taxon>Pentapetalae</taxon>
        <taxon>asterids</taxon>
        <taxon>campanulids</taxon>
        <taxon>Asterales</taxon>
        <taxon>Asteraceae</taxon>
        <taxon>Asteroideae</taxon>
        <taxon>Anthemideae</taxon>
        <taxon>Anthemidinae</taxon>
        <taxon>Tanacetum</taxon>
    </lineage>
</organism>
<comment type="caution">
    <text evidence="2">The sequence shown here is derived from an EMBL/GenBank/DDBJ whole genome shotgun (WGS) entry which is preliminary data.</text>
</comment>
<feature type="compositionally biased region" description="Acidic residues" evidence="1">
    <location>
        <begin position="179"/>
        <end position="208"/>
    </location>
</feature>
<sequence>MSRANPQAAIVSEEQLVPRANRLTIKKNNQRVALDSDITDTLLRLIVGILRHHKLYKPVSLTATVPVIYLQHSQHDTSTTSTRGIKVSKLNLLRNQKSNMCLQSEVEEEKVICVQLTIVEEPVAVELANSISIEEQRHQQRPTIEASAVQSLLDLRKGSKSEDISATDNDATQDSSCSDTDEEKEDETDASDDSDMDLSADEPQGDDEVVGYGKLEALTSINVSKVIEKAVQAKVLTEIKKLLPTHVSKAVANQISLFTKPSTNTDDLSEMELKLKLLSKMQLNKSYETLDTHLQLYNNLYESVSIDQEALDTQDAEPSFHKRTHDEQDPHNDRWLTKKSRAANATNRRTTWFDLLLKSDIDKNEDHILGPSTVAIAKKLKELI</sequence>
<evidence type="ECO:0000313" key="2">
    <source>
        <dbReference type="EMBL" id="GJT25275.1"/>
    </source>
</evidence>
<feature type="region of interest" description="Disordered" evidence="1">
    <location>
        <begin position="159"/>
        <end position="208"/>
    </location>
</feature>
<dbReference type="EMBL" id="BQNB010014201">
    <property type="protein sequence ID" value="GJT25275.1"/>
    <property type="molecule type" value="Genomic_DNA"/>
</dbReference>
<dbReference type="Proteomes" id="UP001151760">
    <property type="component" value="Unassembled WGS sequence"/>
</dbReference>
<protein>
    <submittedName>
        <fullName evidence="2">Uncharacterized protein</fullName>
    </submittedName>
</protein>
<reference evidence="2" key="2">
    <citation type="submission" date="2022-01" db="EMBL/GenBank/DDBJ databases">
        <authorList>
            <person name="Yamashiro T."/>
            <person name="Shiraishi A."/>
            <person name="Satake H."/>
            <person name="Nakayama K."/>
        </authorList>
    </citation>
    <scope>NUCLEOTIDE SEQUENCE</scope>
</reference>
<keyword evidence="3" id="KW-1185">Reference proteome</keyword>
<proteinExistence type="predicted"/>
<gene>
    <name evidence="2" type="ORF">Tco_0895212</name>
</gene>
<reference evidence="2" key="1">
    <citation type="journal article" date="2022" name="Int. J. Mol. Sci.">
        <title>Draft Genome of Tanacetum Coccineum: Genomic Comparison of Closely Related Tanacetum-Family Plants.</title>
        <authorList>
            <person name="Yamashiro T."/>
            <person name="Shiraishi A."/>
            <person name="Nakayama K."/>
            <person name="Satake H."/>
        </authorList>
    </citation>
    <scope>NUCLEOTIDE SEQUENCE</scope>
</reference>
<feature type="region of interest" description="Disordered" evidence="1">
    <location>
        <begin position="312"/>
        <end position="333"/>
    </location>
</feature>
<evidence type="ECO:0000313" key="3">
    <source>
        <dbReference type="Proteomes" id="UP001151760"/>
    </source>
</evidence>
<accession>A0ABQ5CE06</accession>
<feature type="compositionally biased region" description="Polar residues" evidence="1">
    <location>
        <begin position="164"/>
        <end position="173"/>
    </location>
</feature>
<feature type="compositionally biased region" description="Basic and acidic residues" evidence="1">
    <location>
        <begin position="318"/>
        <end position="333"/>
    </location>
</feature>
<name>A0ABQ5CE06_9ASTR</name>
<evidence type="ECO:0000256" key="1">
    <source>
        <dbReference type="SAM" id="MobiDB-lite"/>
    </source>
</evidence>